<evidence type="ECO:0000313" key="2">
    <source>
        <dbReference type="Proteomes" id="UP000295231"/>
    </source>
</evidence>
<gene>
    <name evidence="1" type="ORF">E0E04_04080</name>
</gene>
<proteinExistence type="predicted"/>
<dbReference type="InterPro" id="IPR021477">
    <property type="entry name" value="TVIIS_effector_SACOL2603_fam"/>
</dbReference>
<comment type="caution">
    <text evidence="1">The sequence shown here is derived from an EMBL/GenBank/DDBJ whole genome shotgun (WGS) entry which is preliminary data.</text>
</comment>
<protein>
    <submittedName>
        <fullName evidence="1">TIGR04197 family type VII secretion effector</fullName>
    </submittedName>
</protein>
<accession>A0A4R5G4Y4</accession>
<dbReference type="AlphaFoldDB" id="A0A4R5G4Y4"/>
<dbReference type="RefSeq" id="WP_132869347.1">
    <property type="nucleotide sequence ID" value="NZ_JAEMHW010000002.1"/>
</dbReference>
<keyword evidence="2" id="KW-1185">Reference proteome</keyword>
<evidence type="ECO:0000313" key="1">
    <source>
        <dbReference type="EMBL" id="TDE73603.1"/>
    </source>
</evidence>
<reference evidence="1 2" key="1">
    <citation type="submission" date="2019-03" db="EMBL/GenBank/DDBJ databases">
        <authorList>
            <person name="Fan P."/>
        </authorList>
    </citation>
    <scope>NUCLEOTIDE SEQUENCE [LARGE SCALE GENOMIC DNA]</scope>
    <source>
        <strain evidence="1 2">KCJ4950</strain>
    </source>
</reference>
<organism evidence="1 2">
    <name type="scientific">Streptococcus vicugnae</name>
    <dbReference type="NCBI Taxonomy" id="2740579"/>
    <lineage>
        <taxon>Bacteria</taxon>
        <taxon>Bacillati</taxon>
        <taxon>Bacillota</taxon>
        <taxon>Bacilli</taxon>
        <taxon>Lactobacillales</taxon>
        <taxon>Streptococcaceae</taxon>
        <taxon>Streptococcus</taxon>
    </lineage>
</organism>
<dbReference type="Proteomes" id="UP000295231">
    <property type="component" value="Unassembled WGS sequence"/>
</dbReference>
<sequence length="91" mass="9560">MGTVKSNQEVAHTYASQLANACQTLSSSATVSKDTQTNLAGNTRCHEAIDKSATILTQITSAVKTASDNLHSVASDFEAVFLNRIESATGK</sequence>
<name>A0A4R5G4Y4_9STRE</name>
<dbReference type="NCBIfam" id="TIGR04197">
    <property type="entry name" value="T7SS_SACOL2603"/>
    <property type="match status" value="1"/>
</dbReference>
<dbReference type="EMBL" id="SJWY01000066">
    <property type="protein sequence ID" value="TDE73603.1"/>
    <property type="molecule type" value="Genomic_DNA"/>
</dbReference>